<keyword evidence="3" id="KW-0862">Zinc</keyword>
<dbReference type="InterPro" id="IPR002893">
    <property type="entry name" value="Znf_MYND"/>
</dbReference>
<evidence type="ECO:0000256" key="1">
    <source>
        <dbReference type="ARBA" id="ARBA00022723"/>
    </source>
</evidence>
<dbReference type="Proteomes" id="UP001243330">
    <property type="component" value="Unassembled WGS sequence"/>
</dbReference>
<evidence type="ECO:0000256" key="2">
    <source>
        <dbReference type="ARBA" id="ARBA00022771"/>
    </source>
</evidence>
<evidence type="ECO:0000256" key="3">
    <source>
        <dbReference type="ARBA" id="ARBA00022833"/>
    </source>
</evidence>
<evidence type="ECO:0000313" key="7">
    <source>
        <dbReference type="Proteomes" id="UP001243330"/>
    </source>
</evidence>
<dbReference type="SUPFAM" id="SSF144232">
    <property type="entry name" value="HIT/MYND zinc finger-like"/>
    <property type="match status" value="1"/>
</dbReference>
<dbReference type="EMBL" id="JAQOWY010000621">
    <property type="protein sequence ID" value="KAK1839846.1"/>
    <property type="molecule type" value="Genomic_DNA"/>
</dbReference>
<dbReference type="InterPro" id="IPR027974">
    <property type="entry name" value="DUF4470"/>
</dbReference>
<sequence length="509" mass="57757">MQQHWQVRLQELPSRHSGHRILHGKISSLSANPAFLQYCGPECQKSHWTMHKPDCKSHLGRESWQPDWVLENRAPAFIGNGPPQVTYGAGKYHWGNVPAFDVLRLGAIEGVSYNEQLRLLFAASGDLRIVVKTIAQLPDSYTQPSEVTINDRDLNIVARNVIMLLISLVVDDVDIAADCIIHVWSAWDDLLSFTDTPKGLTANRAHEIRKAVTLAESRKDYRDRHLLLQSPSHRIALTRFREDGLLLLFGAARDAFRHPNPTIYQEASWPMYDNAEPLNGWSAKDVQETQTGPATADIYGKLFISLRTVLRAFLRRLSSSQTSFRLFQVDASALPRFLENSTFSRIEVSLQHLRCRISRHPSHAQPDDSPPSKPSRQPLFMNAVDENATEMERLTDMKADGVVMKRIHKYLSPSGRPLNYYDTTIFKIMAARDCVPTYDHVFDRHAAKLMFCQSAQLVGAAVKGSHTVIEKWPFRLKLRPGQTGAQEEFDRLLGEGVSSKGRYVEWKRV</sequence>
<evidence type="ECO:0000259" key="4">
    <source>
        <dbReference type="Pfam" id="PF01753"/>
    </source>
</evidence>
<feature type="domain" description="DUF4470" evidence="5">
    <location>
        <begin position="94"/>
        <end position="185"/>
    </location>
</feature>
<keyword evidence="7" id="KW-1185">Reference proteome</keyword>
<protein>
    <submittedName>
        <fullName evidence="6">Mynd finger family protein</fullName>
    </submittedName>
</protein>
<gene>
    <name evidence="6" type="ORF">CCHR01_17522</name>
</gene>
<keyword evidence="1" id="KW-0479">Metal-binding</keyword>
<keyword evidence="2" id="KW-0863">Zinc-finger</keyword>
<comment type="caution">
    <text evidence="6">The sequence shown here is derived from an EMBL/GenBank/DDBJ whole genome shotgun (WGS) entry which is preliminary data.</text>
</comment>
<dbReference type="Gene3D" id="6.10.140.2220">
    <property type="match status" value="1"/>
</dbReference>
<proteinExistence type="predicted"/>
<reference evidence="6" key="1">
    <citation type="submission" date="2023-01" db="EMBL/GenBank/DDBJ databases">
        <title>Colletotrichum chrysophilum M932 genome sequence.</title>
        <authorList>
            <person name="Baroncelli R."/>
        </authorList>
    </citation>
    <scope>NUCLEOTIDE SEQUENCE</scope>
    <source>
        <strain evidence="6">M932</strain>
    </source>
</reference>
<name>A0AAD9A1T2_9PEZI</name>
<organism evidence="6 7">
    <name type="scientific">Colletotrichum chrysophilum</name>
    <dbReference type="NCBI Taxonomy" id="1836956"/>
    <lineage>
        <taxon>Eukaryota</taxon>
        <taxon>Fungi</taxon>
        <taxon>Dikarya</taxon>
        <taxon>Ascomycota</taxon>
        <taxon>Pezizomycotina</taxon>
        <taxon>Sordariomycetes</taxon>
        <taxon>Hypocreomycetidae</taxon>
        <taxon>Glomerellales</taxon>
        <taxon>Glomerellaceae</taxon>
        <taxon>Colletotrichum</taxon>
        <taxon>Colletotrichum gloeosporioides species complex</taxon>
    </lineage>
</organism>
<dbReference type="Pfam" id="PF14737">
    <property type="entry name" value="DUF4470"/>
    <property type="match status" value="1"/>
</dbReference>
<accession>A0AAD9A1T2</accession>
<feature type="domain" description="MYND-type" evidence="4">
    <location>
        <begin position="37"/>
        <end position="55"/>
    </location>
</feature>
<evidence type="ECO:0000313" key="6">
    <source>
        <dbReference type="EMBL" id="KAK1839846.1"/>
    </source>
</evidence>
<dbReference type="AlphaFoldDB" id="A0AAD9A1T2"/>
<dbReference type="GO" id="GO:0008270">
    <property type="term" value="F:zinc ion binding"/>
    <property type="evidence" value="ECO:0007669"/>
    <property type="project" value="UniProtKB-KW"/>
</dbReference>
<dbReference type="Pfam" id="PF01753">
    <property type="entry name" value="zf-MYND"/>
    <property type="match status" value="1"/>
</dbReference>
<evidence type="ECO:0000259" key="5">
    <source>
        <dbReference type="Pfam" id="PF14737"/>
    </source>
</evidence>